<dbReference type="InterPro" id="IPR025916">
    <property type="entry name" value="YdjO"/>
</dbReference>
<comment type="caution">
    <text evidence="1">The sequence shown here is derived from an EMBL/GenBank/DDBJ whole genome shotgun (WGS) entry which is preliminary data.</text>
</comment>
<reference evidence="1 2" key="1">
    <citation type="submission" date="2021-01" db="EMBL/GenBank/DDBJ databases">
        <title>Genomic Encyclopedia of Type Strains, Phase IV (KMG-IV): sequencing the most valuable type-strain genomes for metagenomic binning, comparative biology and taxonomic classification.</title>
        <authorList>
            <person name="Goeker M."/>
        </authorList>
    </citation>
    <scope>NUCLEOTIDE SEQUENCE [LARGE SCALE GENOMIC DNA]</scope>
    <source>
        <strain evidence="1 2">DSM 28236</strain>
    </source>
</reference>
<gene>
    <name evidence="1" type="ORF">JOD45_002767</name>
</gene>
<evidence type="ECO:0008006" key="3">
    <source>
        <dbReference type="Google" id="ProtNLM"/>
    </source>
</evidence>
<organism evidence="1 2">
    <name type="scientific">Scopulibacillus daqui</name>
    <dbReference type="NCBI Taxonomy" id="1469162"/>
    <lineage>
        <taxon>Bacteria</taxon>
        <taxon>Bacillati</taxon>
        <taxon>Bacillota</taxon>
        <taxon>Bacilli</taxon>
        <taxon>Bacillales</taxon>
        <taxon>Sporolactobacillaceae</taxon>
        <taxon>Scopulibacillus</taxon>
    </lineage>
</organism>
<dbReference type="Pfam" id="PF14169">
    <property type="entry name" value="YdjO"/>
    <property type="match status" value="1"/>
</dbReference>
<dbReference type="EMBL" id="JAFBER010000022">
    <property type="protein sequence ID" value="MBM7646537.1"/>
    <property type="molecule type" value="Genomic_DNA"/>
</dbReference>
<name>A0ABS2Q4W7_9BACL</name>
<keyword evidence="2" id="KW-1185">Reference proteome</keyword>
<evidence type="ECO:0000313" key="1">
    <source>
        <dbReference type="EMBL" id="MBM7646537.1"/>
    </source>
</evidence>
<sequence>MAFNKGPQEPIPEVETDIWSCTNEDCSGWMRDAFSFDSEPTCPLCQSEMVKATKVLPVIKE</sequence>
<protein>
    <recommendedName>
        <fullName evidence="3">Cold-inducible protein YdjO</fullName>
    </recommendedName>
</protein>
<dbReference type="Proteomes" id="UP000808914">
    <property type="component" value="Unassembled WGS sequence"/>
</dbReference>
<dbReference type="RefSeq" id="WP_205004416.1">
    <property type="nucleotide sequence ID" value="NZ_JAFBER010000022.1"/>
</dbReference>
<proteinExistence type="predicted"/>
<accession>A0ABS2Q4W7</accession>
<evidence type="ECO:0000313" key="2">
    <source>
        <dbReference type="Proteomes" id="UP000808914"/>
    </source>
</evidence>